<name>A0AAV8A620_9EUKA</name>
<feature type="domain" description="Sec23/Sec24 trunk" evidence="7">
    <location>
        <begin position="238"/>
        <end position="398"/>
    </location>
</feature>
<evidence type="ECO:0000256" key="3">
    <source>
        <dbReference type="ARBA" id="ARBA00022927"/>
    </source>
</evidence>
<dbReference type="Pfam" id="PF04811">
    <property type="entry name" value="Sec23_trunk"/>
    <property type="match status" value="1"/>
</dbReference>
<dbReference type="GO" id="GO:0008270">
    <property type="term" value="F:zinc ion binding"/>
    <property type="evidence" value="ECO:0007669"/>
    <property type="project" value="InterPro"/>
</dbReference>
<evidence type="ECO:0000256" key="4">
    <source>
        <dbReference type="SAM" id="MobiDB-lite"/>
    </source>
</evidence>
<dbReference type="InterPro" id="IPR012990">
    <property type="entry name" value="Beta-sandwich_Sec23_24"/>
</dbReference>
<dbReference type="AlphaFoldDB" id="A0AAV8A620"/>
<dbReference type="Proteomes" id="UP001146793">
    <property type="component" value="Unassembled WGS sequence"/>
</dbReference>
<dbReference type="InterPro" id="IPR006896">
    <property type="entry name" value="Sec23/24_trunk_dom"/>
</dbReference>
<dbReference type="InterPro" id="IPR036465">
    <property type="entry name" value="vWFA_dom_sf"/>
</dbReference>
<dbReference type="SUPFAM" id="SSF53300">
    <property type="entry name" value="vWA-like"/>
    <property type="match status" value="1"/>
</dbReference>
<comment type="caution">
    <text evidence="10">The sequence shown here is derived from an EMBL/GenBank/DDBJ whole genome shotgun (WGS) entry which is preliminary data.</text>
</comment>
<organism evidence="10 11">
    <name type="scientific">Anaeramoeba flamelloides</name>
    <dbReference type="NCBI Taxonomy" id="1746091"/>
    <lineage>
        <taxon>Eukaryota</taxon>
        <taxon>Metamonada</taxon>
        <taxon>Anaeramoebidae</taxon>
        <taxon>Anaeramoeba</taxon>
    </lineage>
</organism>
<dbReference type="GO" id="GO:0006886">
    <property type="term" value="P:intracellular protein transport"/>
    <property type="evidence" value="ECO:0007669"/>
    <property type="project" value="InterPro"/>
</dbReference>
<dbReference type="Pfam" id="PF04815">
    <property type="entry name" value="Sec23_helical"/>
    <property type="match status" value="1"/>
</dbReference>
<dbReference type="InterPro" id="IPR006895">
    <property type="entry name" value="Znf_Sec23_Sec24"/>
</dbReference>
<dbReference type="Gene3D" id="3.40.50.410">
    <property type="entry name" value="von Willebrand factor, type A domain"/>
    <property type="match status" value="3"/>
</dbReference>
<dbReference type="EMBL" id="JANTQA010000012">
    <property type="protein sequence ID" value="KAJ3449218.1"/>
    <property type="molecule type" value="Genomic_DNA"/>
</dbReference>
<dbReference type="GO" id="GO:0030127">
    <property type="term" value="C:COPII vesicle coat"/>
    <property type="evidence" value="ECO:0007669"/>
    <property type="project" value="InterPro"/>
</dbReference>
<evidence type="ECO:0000259" key="6">
    <source>
        <dbReference type="Pfam" id="PF04810"/>
    </source>
</evidence>
<dbReference type="PANTHER" id="PTHR13803">
    <property type="entry name" value="SEC24-RELATED PROTEIN"/>
    <property type="match status" value="1"/>
</dbReference>
<evidence type="ECO:0000256" key="1">
    <source>
        <dbReference type="ARBA" id="ARBA00008334"/>
    </source>
</evidence>
<feature type="domain" description="Sec23/Sec24 beta-sandwich" evidence="9">
    <location>
        <begin position="497"/>
        <end position="584"/>
    </location>
</feature>
<dbReference type="SUPFAM" id="SSF82919">
    <property type="entry name" value="Zn-finger domain of Sec23/24"/>
    <property type="match status" value="1"/>
</dbReference>
<keyword evidence="3" id="KW-0653">Protein transport</keyword>
<dbReference type="InterPro" id="IPR007123">
    <property type="entry name" value="Gelsolin-like_dom"/>
</dbReference>
<evidence type="ECO:0000256" key="2">
    <source>
        <dbReference type="ARBA" id="ARBA00022448"/>
    </source>
</evidence>
<feature type="domain" description="Gelsolin-like" evidence="5">
    <location>
        <begin position="712"/>
        <end position="759"/>
    </location>
</feature>
<evidence type="ECO:0000259" key="7">
    <source>
        <dbReference type="Pfam" id="PF04811"/>
    </source>
</evidence>
<sequence>MDLRSNLNPLPTSRSFLKETNLPLCVSWHVSTSDQTNCSRNEIMRCESCFGYFNLYCELIFNQTKWKCNLCNFVNTLPNNFPVGTSYNKQLFKKANPELFKKEIGYNAPKKYITRELPIPTYVIVLEVTERSLNSPLFDLTIDTLVDLITNKKIFGVSQQKDLKVGISQTNFQGNGIKIETKTRNKIKIEKVNGKEKELQIKRERGKENENEKEQENEKEKEKEKESDPQINQNQNLAYLSLITFSDKPELHILKKKNGFTHQIMVVADPDNPFAFIPEDLCKIEIHKKESLTHFIKVLKNLRNCYKFQRVSPQINLMAGLSTALQLTTDSCGRIISIFTQFPTLGKYGLKFRKSKKILGTVKESTILKPSTEGKAYKNFSKICARSLIAIDLFLMPSNDLENEKTNKIYNLNPKQDNTKNDSLNDNNNDNNNHNNNNNNNNLGGVNNNEEYYDISSLRCVNKYCSGQFYYYPIEQIDKYECYKKDLENIFKSEQLYDVVMRIRTSEGLEFEKKKKKIYGNILEENNKLLLVGVLSKQDNTFVTELKMKRDFDLEETQYAQVAVLYNNQRGIRKLKVSNLRLKISTDSDVLENFNLMVLVNYMIKNGIKKSMQFPMFQIRQDARMLCKSVCNFLYKKIWNNRISNNSQLMLMDSIKDLPYFTLALSKCPLFCATDRKISIDTRSLFFSYFQNASLLKTWYLLMPACFSIHTPELTQVPLLKRKLQSDGVYFLYNGMAAFLWIGNKVKQQLLIDLFGEKSLNSPTQRRVPDLNNLFNQRFQLLFLKFKNISFRDIPFLIVKQGGKNEKKFLFWLMEDKTQTTMTYYEYVHLLLRDLLNKD</sequence>
<dbReference type="GO" id="GO:0090110">
    <property type="term" value="P:COPII-coated vesicle cargo loading"/>
    <property type="evidence" value="ECO:0007669"/>
    <property type="project" value="TreeGrafter"/>
</dbReference>
<feature type="compositionally biased region" description="Basic and acidic residues" evidence="4">
    <location>
        <begin position="202"/>
        <end position="228"/>
    </location>
</feature>
<reference evidence="10" key="1">
    <citation type="submission" date="2022-08" db="EMBL/GenBank/DDBJ databases">
        <title>Novel sulphate-reducing endosymbionts in the free-living metamonad Anaeramoeba.</title>
        <authorList>
            <person name="Jerlstrom-Hultqvist J."/>
            <person name="Cepicka I."/>
            <person name="Gallot-Lavallee L."/>
            <person name="Salas-Leiva D."/>
            <person name="Curtis B.A."/>
            <person name="Zahonova K."/>
            <person name="Pipaliya S."/>
            <person name="Dacks J."/>
            <person name="Roger A.J."/>
        </authorList>
    </citation>
    <scope>NUCLEOTIDE SEQUENCE</scope>
    <source>
        <strain evidence="10">Busselton2</strain>
    </source>
</reference>
<evidence type="ECO:0000259" key="8">
    <source>
        <dbReference type="Pfam" id="PF04815"/>
    </source>
</evidence>
<dbReference type="Gene3D" id="2.60.40.1670">
    <property type="entry name" value="beta-sandwich domain of Sec23/24"/>
    <property type="match status" value="2"/>
</dbReference>
<proteinExistence type="inferred from homology"/>
<dbReference type="Gene3D" id="3.40.20.10">
    <property type="entry name" value="Severin"/>
    <property type="match status" value="1"/>
</dbReference>
<dbReference type="Pfam" id="PF04810">
    <property type="entry name" value="zf-Sec23_Sec24"/>
    <property type="match status" value="1"/>
</dbReference>
<dbReference type="Pfam" id="PF08033">
    <property type="entry name" value="Sec23_BS"/>
    <property type="match status" value="1"/>
</dbReference>
<dbReference type="SUPFAM" id="SSF81995">
    <property type="entry name" value="beta-sandwich domain of Sec23/24"/>
    <property type="match status" value="1"/>
</dbReference>
<comment type="similarity">
    <text evidence="1">Belongs to the SEC23/SEC24 family. SEC24 subfamily.</text>
</comment>
<feature type="compositionally biased region" description="Low complexity" evidence="4">
    <location>
        <begin position="421"/>
        <end position="445"/>
    </location>
</feature>
<dbReference type="InterPro" id="IPR036175">
    <property type="entry name" value="Sec23/24_helical_dom_sf"/>
</dbReference>
<evidence type="ECO:0000259" key="9">
    <source>
        <dbReference type="Pfam" id="PF08033"/>
    </source>
</evidence>
<dbReference type="InterPro" id="IPR050550">
    <property type="entry name" value="SEC23_SEC24_subfamily"/>
</dbReference>
<dbReference type="InterPro" id="IPR036174">
    <property type="entry name" value="Znf_Sec23_Sec24_sf"/>
</dbReference>
<dbReference type="SUPFAM" id="SSF81811">
    <property type="entry name" value="Helical domain of Sec23/24"/>
    <property type="match status" value="1"/>
</dbReference>
<feature type="domain" description="Zinc finger Sec23/Sec24-type" evidence="6">
    <location>
        <begin position="43"/>
        <end position="80"/>
    </location>
</feature>
<keyword evidence="2" id="KW-0813">Transport</keyword>
<protein>
    <submittedName>
        <fullName evidence="10">Sec24-related protein</fullName>
    </submittedName>
</protein>
<feature type="region of interest" description="Disordered" evidence="4">
    <location>
        <begin position="406"/>
        <end position="445"/>
    </location>
</feature>
<evidence type="ECO:0000313" key="11">
    <source>
        <dbReference type="Proteomes" id="UP001146793"/>
    </source>
</evidence>
<dbReference type="InterPro" id="IPR006900">
    <property type="entry name" value="Sec23/24_helical_dom"/>
</dbReference>
<dbReference type="InterPro" id="IPR036180">
    <property type="entry name" value="Gelsolin-like_dom_sf"/>
</dbReference>
<evidence type="ECO:0000313" key="10">
    <source>
        <dbReference type="EMBL" id="KAJ3449218.1"/>
    </source>
</evidence>
<gene>
    <name evidence="10" type="ORF">M0812_05363</name>
</gene>
<feature type="region of interest" description="Disordered" evidence="4">
    <location>
        <begin position="202"/>
        <end position="231"/>
    </location>
</feature>
<accession>A0AAV8A620</accession>
<dbReference type="Gene3D" id="1.20.120.730">
    <property type="entry name" value="Sec23/Sec24 helical domain"/>
    <property type="match status" value="1"/>
</dbReference>
<dbReference type="GO" id="GO:0000149">
    <property type="term" value="F:SNARE binding"/>
    <property type="evidence" value="ECO:0007669"/>
    <property type="project" value="TreeGrafter"/>
</dbReference>
<dbReference type="InterPro" id="IPR029006">
    <property type="entry name" value="ADF-H/Gelsolin-like_dom_sf"/>
</dbReference>
<dbReference type="SUPFAM" id="SSF82754">
    <property type="entry name" value="C-terminal, gelsolin-like domain of Sec23/24"/>
    <property type="match status" value="1"/>
</dbReference>
<dbReference type="Pfam" id="PF00626">
    <property type="entry name" value="Gelsolin"/>
    <property type="match status" value="1"/>
</dbReference>
<dbReference type="GO" id="GO:0070971">
    <property type="term" value="C:endoplasmic reticulum exit site"/>
    <property type="evidence" value="ECO:0007669"/>
    <property type="project" value="TreeGrafter"/>
</dbReference>
<dbReference type="Gene3D" id="2.30.30.380">
    <property type="entry name" value="Zn-finger domain of Sec23/24"/>
    <property type="match status" value="1"/>
</dbReference>
<evidence type="ECO:0000259" key="5">
    <source>
        <dbReference type="Pfam" id="PF00626"/>
    </source>
</evidence>
<feature type="domain" description="Sec23/Sec24 helical" evidence="8">
    <location>
        <begin position="598"/>
        <end position="695"/>
    </location>
</feature>